<dbReference type="InterPro" id="IPR015813">
    <property type="entry name" value="Pyrv/PenolPyrv_kinase-like_dom"/>
</dbReference>
<dbReference type="InterPro" id="IPR006254">
    <property type="entry name" value="Isocitrate_lyase"/>
</dbReference>
<dbReference type="Proteomes" id="UP001642406">
    <property type="component" value="Unassembled WGS sequence"/>
</dbReference>
<reference evidence="6 7" key="1">
    <citation type="submission" date="2024-01" db="EMBL/GenBank/DDBJ databases">
        <authorList>
            <person name="Allen C."/>
            <person name="Tagirdzhanova G."/>
        </authorList>
    </citation>
    <scope>NUCLEOTIDE SEQUENCE [LARGE SCALE GENOMIC DNA]</scope>
</reference>
<sequence>MTIPSTETLEAEQASFDATVRAVKEWWKTPRQQHLTRPWTAETVAALRGSETLPVVSSPAALKLWDMLREHHKNGTSELTFGVTDPIGLSQMAKYMRTVYVSGGLSGFSENNYPGMDHADYPWDTVPKVVDKLFRAEVWHDQRQRQLRMAHSLEERKKLEHWDYLMPIVADGDMGFGSLTVGMKAAKALAELGAAAIHIDDLALGLKQFTTGQGRTVVSTGEYAERVKAIRLQLDVLGAETLIFARCDTDHADFITSVADPRDHAYVLGATNPDVVARAWTLRQAMEDAVASGKQTALEARAAWIEAAGLKTFDEAVEDAAKAAGLSEDKIAEYKSRAVYGTSLQQRRAAAKLALGETIGDIVFDWELPRSNLGQYIFRQTVQTIVERALVVAPISDLSWSRMDLPNYHDMKEYHEAVRAALGPERMFAFAWGGAWPFPESAGWTEERRKNASTILARDFGVVWQVQPMYMIQGVNMEIEKSAAMWTAEGMGGYYEKIQTAAITRKPYSVDGYEKMSWCGGILSDAFFSAVAGEEIAKK</sequence>
<name>A0ABP0B143_9PEZI</name>
<dbReference type="PANTHER" id="PTHR21631:SF3">
    <property type="entry name" value="BIFUNCTIONAL GLYOXYLATE CYCLE PROTEIN"/>
    <property type="match status" value="1"/>
</dbReference>
<comment type="caution">
    <text evidence="6">The sequence shown here is derived from an EMBL/GenBank/DDBJ whole genome shotgun (WGS) entry which is preliminary data.</text>
</comment>
<dbReference type="PIRSF" id="PIRSF001362">
    <property type="entry name" value="Isocit_lyase"/>
    <property type="match status" value="1"/>
</dbReference>
<dbReference type="Gene3D" id="1.10.10.850">
    <property type="match status" value="1"/>
</dbReference>
<evidence type="ECO:0000256" key="3">
    <source>
        <dbReference type="ARBA" id="ARBA00011881"/>
    </source>
</evidence>
<accession>A0ABP0B143</accession>
<evidence type="ECO:0000256" key="4">
    <source>
        <dbReference type="ARBA" id="ARBA00023239"/>
    </source>
</evidence>
<dbReference type="Pfam" id="PF00463">
    <property type="entry name" value="ICL"/>
    <property type="match status" value="1"/>
</dbReference>
<dbReference type="EMBL" id="CAWUHC010000009">
    <property type="protein sequence ID" value="CAK7213036.1"/>
    <property type="molecule type" value="Genomic_DNA"/>
</dbReference>
<dbReference type="SUPFAM" id="SSF51621">
    <property type="entry name" value="Phosphoenolpyruvate/pyruvate domain"/>
    <property type="match status" value="1"/>
</dbReference>
<dbReference type="PANTHER" id="PTHR21631">
    <property type="entry name" value="ISOCITRATE LYASE/MALATE SYNTHASE"/>
    <property type="match status" value="1"/>
</dbReference>
<organism evidence="6 7">
    <name type="scientific">Sporothrix bragantina</name>
    <dbReference type="NCBI Taxonomy" id="671064"/>
    <lineage>
        <taxon>Eukaryota</taxon>
        <taxon>Fungi</taxon>
        <taxon>Dikarya</taxon>
        <taxon>Ascomycota</taxon>
        <taxon>Pezizomycotina</taxon>
        <taxon>Sordariomycetes</taxon>
        <taxon>Sordariomycetidae</taxon>
        <taxon>Ophiostomatales</taxon>
        <taxon>Ophiostomataceae</taxon>
        <taxon>Sporothrix</taxon>
    </lineage>
</organism>
<proteinExistence type="inferred from homology"/>
<dbReference type="InterPro" id="IPR040442">
    <property type="entry name" value="Pyrv_kinase-like_dom_sf"/>
</dbReference>
<keyword evidence="4 5" id="KW-0456">Lyase</keyword>
<keyword evidence="7" id="KW-1185">Reference proteome</keyword>
<gene>
    <name evidence="6" type="ORF">SBRCBS47491_001666</name>
</gene>
<evidence type="ECO:0000256" key="2">
    <source>
        <dbReference type="ARBA" id="ARBA00005704"/>
    </source>
</evidence>
<dbReference type="Gene3D" id="3.20.20.60">
    <property type="entry name" value="Phosphoenolpyruvate-binding domains"/>
    <property type="match status" value="1"/>
</dbReference>
<protein>
    <recommendedName>
        <fullName evidence="5">Isocitrate lyase</fullName>
    </recommendedName>
</protein>
<evidence type="ECO:0000313" key="7">
    <source>
        <dbReference type="Proteomes" id="UP001642406"/>
    </source>
</evidence>
<evidence type="ECO:0000256" key="5">
    <source>
        <dbReference type="PIRNR" id="PIRNR001362"/>
    </source>
</evidence>
<dbReference type="NCBIfam" id="TIGR01346">
    <property type="entry name" value="isocit_lyase"/>
    <property type="match status" value="1"/>
</dbReference>
<comment type="catalytic activity">
    <reaction evidence="1">
        <text>(2S,3R)-3-hydroxybutane-1,2,3-tricarboxylate = pyruvate + succinate</text>
        <dbReference type="Rhea" id="RHEA:16809"/>
        <dbReference type="ChEBI" id="CHEBI:15361"/>
        <dbReference type="ChEBI" id="CHEBI:30031"/>
        <dbReference type="ChEBI" id="CHEBI:57429"/>
        <dbReference type="EC" id="4.1.3.30"/>
    </reaction>
</comment>
<evidence type="ECO:0000313" key="6">
    <source>
        <dbReference type="EMBL" id="CAK7213036.1"/>
    </source>
</evidence>
<evidence type="ECO:0000256" key="1">
    <source>
        <dbReference type="ARBA" id="ARBA00001050"/>
    </source>
</evidence>
<comment type="similarity">
    <text evidence="2 5">Belongs to the isocitrate lyase/PEP mutase superfamily. Isocitrate lyase family.</text>
</comment>
<comment type="subunit">
    <text evidence="3">Homotetramer.</text>
</comment>